<dbReference type="InterPro" id="IPR036259">
    <property type="entry name" value="MFS_trans_sf"/>
</dbReference>
<keyword evidence="4" id="KW-0813">Transport</keyword>
<dbReference type="AlphaFoldDB" id="A0A8J7WGE1"/>
<feature type="transmembrane region" description="Helical" evidence="8">
    <location>
        <begin position="341"/>
        <end position="363"/>
    </location>
</feature>
<dbReference type="InterPro" id="IPR005829">
    <property type="entry name" value="Sugar_transporter_CS"/>
</dbReference>
<comment type="similarity">
    <text evidence="3">Belongs to the major facilitator superfamily. TCR/Tet family.</text>
</comment>
<dbReference type="CDD" id="cd17388">
    <property type="entry name" value="MFS_TetA"/>
    <property type="match status" value="1"/>
</dbReference>
<keyword evidence="7 8" id="KW-0472">Membrane</keyword>
<evidence type="ECO:0000256" key="7">
    <source>
        <dbReference type="ARBA" id="ARBA00023136"/>
    </source>
</evidence>
<organism evidence="10 11">
    <name type="scientific">Thetidibacter halocola</name>
    <dbReference type="NCBI Taxonomy" id="2827239"/>
    <lineage>
        <taxon>Bacteria</taxon>
        <taxon>Pseudomonadati</taxon>
        <taxon>Pseudomonadota</taxon>
        <taxon>Alphaproteobacteria</taxon>
        <taxon>Rhodobacterales</taxon>
        <taxon>Roseobacteraceae</taxon>
        <taxon>Thetidibacter</taxon>
    </lineage>
</organism>
<dbReference type="PRINTS" id="PR01035">
    <property type="entry name" value="TCRTETA"/>
</dbReference>
<feature type="transmembrane region" description="Helical" evidence="8">
    <location>
        <begin position="249"/>
        <end position="268"/>
    </location>
</feature>
<evidence type="ECO:0000256" key="2">
    <source>
        <dbReference type="ARBA" id="ARBA00004141"/>
    </source>
</evidence>
<dbReference type="Pfam" id="PF07690">
    <property type="entry name" value="MFS_1"/>
    <property type="match status" value="1"/>
</dbReference>
<protein>
    <submittedName>
        <fullName evidence="10">TCR/Tet family MFS transporter</fullName>
    </submittedName>
</protein>
<dbReference type="EMBL" id="JAGTUU010000005">
    <property type="protein sequence ID" value="MBS0125226.1"/>
    <property type="molecule type" value="Genomic_DNA"/>
</dbReference>
<comment type="subcellular location">
    <subcellularLocation>
        <location evidence="2">Membrane</location>
        <topology evidence="2">Multi-pass membrane protein</topology>
    </subcellularLocation>
</comment>
<dbReference type="InterPro" id="IPR020846">
    <property type="entry name" value="MFS_dom"/>
</dbReference>
<feature type="transmembrane region" description="Helical" evidence="8">
    <location>
        <begin position="75"/>
        <end position="98"/>
    </location>
</feature>
<feature type="transmembrane region" description="Helical" evidence="8">
    <location>
        <begin position="104"/>
        <end position="121"/>
    </location>
</feature>
<feature type="transmembrane region" description="Helical" evidence="8">
    <location>
        <begin position="369"/>
        <end position="393"/>
    </location>
</feature>
<accession>A0A8J7WGE1</accession>
<evidence type="ECO:0000256" key="8">
    <source>
        <dbReference type="SAM" id="Phobius"/>
    </source>
</evidence>
<dbReference type="PANTHER" id="PTHR23504">
    <property type="entry name" value="MAJOR FACILITATOR SUPERFAMILY DOMAIN-CONTAINING PROTEIN 10"/>
    <property type="match status" value="1"/>
</dbReference>
<feature type="transmembrane region" description="Helical" evidence="8">
    <location>
        <begin position="280"/>
        <end position="298"/>
    </location>
</feature>
<feature type="transmembrane region" description="Helical" evidence="8">
    <location>
        <begin position="133"/>
        <end position="155"/>
    </location>
</feature>
<name>A0A8J7WGE1_9RHOB</name>
<feature type="transmembrane region" description="Helical" evidence="8">
    <location>
        <begin position="161"/>
        <end position="181"/>
    </location>
</feature>
<feature type="transmembrane region" description="Helical" evidence="8">
    <location>
        <begin position="217"/>
        <end position="237"/>
    </location>
</feature>
<evidence type="ECO:0000259" key="9">
    <source>
        <dbReference type="PROSITE" id="PS50850"/>
    </source>
</evidence>
<dbReference type="Proteomes" id="UP000681356">
    <property type="component" value="Unassembled WGS sequence"/>
</dbReference>
<evidence type="ECO:0000256" key="4">
    <source>
        <dbReference type="ARBA" id="ARBA00022448"/>
    </source>
</evidence>
<sequence>MRLPVLVILLTVFIDAMGVGLIIPVMPELIAEVTGGGLAQAALWGGVLSSVFAVMQFLFGPLVGALSDRYGRRPVILVSLAVLAADYVVMAVAGSIWLLLAGRVVGGITSATQATASAYIADLSEPGRKAQGFGLIGAAFGLGFVVGPLLGGLLGEFGTRAPFWAAAALAAGNGLLGWFVLRETVTDAIRRPFEPSRANPFGAFRALGRLPGVGRGLTVFFLYQVAFMVYPAVWAYFGRARFGWDAGMVGLSLGLFGIMMAVVQGGLIRLILNRLGPRGTVIYGLVFDIFAFAAIAFVTSGTIALILTPLAALAAVITPALQGVMSATVGPRRQGELQGALTSVSAVAMILSPLVMTQVFAAFTAPDAAVFFPGAPFLLSLGLIVVALVVFLWPARQRAVA</sequence>
<reference evidence="10" key="1">
    <citation type="submission" date="2021-04" db="EMBL/GenBank/DDBJ databases">
        <authorList>
            <person name="Yoon J."/>
        </authorList>
    </citation>
    <scope>NUCLEOTIDE SEQUENCE</scope>
    <source>
        <strain evidence="10">KMU-90</strain>
    </source>
</reference>
<evidence type="ECO:0000256" key="5">
    <source>
        <dbReference type="ARBA" id="ARBA00022692"/>
    </source>
</evidence>
<dbReference type="SUPFAM" id="SSF103473">
    <property type="entry name" value="MFS general substrate transporter"/>
    <property type="match status" value="1"/>
</dbReference>
<dbReference type="InterPro" id="IPR001958">
    <property type="entry name" value="Tet-R_TetA/multi-R_MdtG-like"/>
</dbReference>
<keyword evidence="6 8" id="KW-1133">Transmembrane helix</keyword>
<feature type="transmembrane region" description="Helical" evidence="8">
    <location>
        <begin position="304"/>
        <end position="329"/>
    </location>
</feature>
<feature type="transmembrane region" description="Helical" evidence="8">
    <location>
        <begin position="42"/>
        <end position="63"/>
    </location>
</feature>
<evidence type="ECO:0000256" key="3">
    <source>
        <dbReference type="ARBA" id="ARBA00007520"/>
    </source>
</evidence>
<proteinExistence type="inferred from homology"/>
<dbReference type="GO" id="GO:0022857">
    <property type="term" value="F:transmembrane transporter activity"/>
    <property type="evidence" value="ECO:0007669"/>
    <property type="project" value="InterPro"/>
</dbReference>
<feature type="domain" description="Major facilitator superfamily (MFS) profile" evidence="9">
    <location>
        <begin position="4"/>
        <end position="398"/>
    </location>
</feature>
<evidence type="ECO:0000256" key="1">
    <source>
        <dbReference type="ARBA" id="ARBA00003279"/>
    </source>
</evidence>
<dbReference type="RefSeq" id="WP_212537182.1">
    <property type="nucleotide sequence ID" value="NZ_JAGTUU010000005.1"/>
</dbReference>
<evidence type="ECO:0000256" key="6">
    <source>
        <dbReference type="ARBA" id="ARBA00022989"/>
    </source>
</evidence>
<dbReference type="PROSITE" id="PS50850">
    <property type="entry name" value="MFS"/>
    <property type="match status" value="1"/>
</dbReference>
<keyword evidence="11" id="KW-1185">Reference proteome</keyword>
<evidence type="ECO:0000313" key="10">
    <source>
        <dbReference type="EMBL" id="MBS0125226.1"/>
    </source>
</evidence>
<keyword evidence="5 8" id="KW-0812">Transmembrane</keyword>
<dbReference type="Gene3D" id="1.20.1250.20">
    <property type="entry name" value="MFS general substrate transporter like domains"/>
    <property type="match status" value="1"/>
</dbReference>
<dbReference type="GO" id="GO:0016020">
    <property type="term" value="C:membrane"/>
    <property type="evidence" value="ECO:0007669"/>
    <property type="project" value="UniProtKB-SubCell"/>
</dbReference>
<gene>
    <name evidence="10" type="ORF">KB874_14135</name>
</gene>
<comment type="function">
    <text evidence="1">Resistance to tetracycline by an active tetracycline efflux. This is an energy-dependent process that decreases the accumulation of the antibiotic in whole cells. This protein functions as a metal-tetracycline/H(+) antiporter.</text>
</comment>
<dbReference type="PROSITE" id="PS00216">
    <property type="entry name" value="SUGAR_TRANSPORT_1"/>
    <property type="match status" value="1"/>
</dbReference>
<dbReference type="PANTHER" id="PTHR23504:SF15">
    <property type="entry name" value="MAJOR FACILITATOR SUPERFAMILY (MFS) PROFILE DOMAIN-CONTAINING PROTEIN"/>
    <property type="match status" value="1"/>
</dbReference>
<comment type="caution">
    <text evidence="10">The sequence shown here is derived from an EMBL/GenBank/DDBJ whole genome shotgun (WGS) entry which is preliminary data.</text>
</comment>
<dbReference type="InterPro" id="IPR011701">
    <property type="entry name" value="MFS"/>
</dbReference>
<evidence type="ECO:0000313" key="11">
    <source>
        <dbReference type="Proteomes" id="UP000681356"/>
    </source>
</evidence>